<keyword evidence="10" id="KW-1185">Reference proteome</keyword>
<feature type="region of interest" description="Disordered" evidence="6">
    <location>
        <begin position="1"/>
        <end position="33"/>
    </location>
</feature>
<dbReference type="Gene3D" id="2.60.120.200">
    <property type="match status" value="1"/>
</dbReference>
<accession>A0AAD5XQ23</accession>
<dbReference type="InterPro" id="IPR046851">
    <property type="entry name" value="NBCH_WD40"/>
</dbReference>
<dbReference type="SUPFAM" id="SSF81837">
    <property type="entry name" value="BEACH domain"/>
    <property type="match status" value="1"/>
</dbReference>
<feature type="region of interest" description="Disordered" evidence="6">
    <location>
        <begin position="833"/>
        <end position="857"/>
    </location>
</feature>
<dbReference type="CDD" id="cd06071">
    <property type="entry name" value="Beach"/>
    <property type="match status" value="1"/>
</dbReference>
<feature type="region of interest" description="Disordered" evidence="6">
    <location>
        <begin position="3265"/>
        <end position="3286"/>
    </location>
</feature>
<evidence type="ECO:0000259" key="8">
    <source>
        <dbReference type="PROSITE" id="PS51783"/>
    </source>
</evidence>
<dbReference type="Pfam" id="PF20426">
    <property type="entry name" value="NBCH_WD40"/>
    <property type="match status" value="1"/>
</dbReference>
<dbReference type="CDD" id="cd01201">
    <property type="entry name" value="PH_BEACH"/>
    <property type="match status" value="1"/>
</dbReference>
<comment type="function">
    <text evidence="3">May be involved in protein sorting and cell wall formation.</text>
</comment>
<dbReference type="InterPro" id="IPR036372">
    <property type="entry name" value="BEACH_dom_sf"/>
</dbReference>
<dbReference type="Gene3D" id="2.130.10.10">
    <property type="entry name" value="YVTN repeat-like/Quinoprotein amine dehydrogenase"/>
    <property type="match status" value="2"/>
</dbReference>
<evidence type="ECO:0000256" key="4">
    <source>
        <dbReference type="ARBA" id="ARBA00073334"/>
    </source>
</evidence>
<dbReference type="InterPro" id="IPR036322">
    <property type="entry name" value="WD40_repeat_dom_sf"/>
</dbReference>
<feature type="compositionally biased region" description="Low complexity" evidence="6">
    <location>
        <begin position="1387"/>
        <end position="1402"/>
    </location>
</feature>
<organism evidence="9 10">
    <name type="scientific">Geranomyces variabilis</name>
    <dbReference type="NCBI Taxonomy" id="109894"/>
    <lineage>
        <taxon>Eukaryota</taxon>
        <taxon>Fungi</taxon>
        <taxon>Fungi incertae sedis</taxon>
        <taxon>Chytridiomycota</taxon>
        <taxon>Chytridiomycota incertae sedis</taxon>
        <taxon>Chytridiomycetes</taxon>
        <taxon>Spizellomycetales</taxon>
        <taxon>Powellomycetaceae</taxon>
        <taxon>Geranomyces</taxon>
    </lineage>
</organism>
<dbReference type="SUPFAM" id="SSF50729">
    <property type="entry name" value="PH domain-like"/>
    <property type="match status" value="1"/>
</dbReference>
<dbReference type="InterPro" id="IPR015943">
    <property type="entry name" value="WD40/YVTN_repeat-like_dom_sf"/>
</dbReference>
<dbReference type="PROSITE" id="PS00678">
    <property type="entry name" value="WD_REPEATS_1"/>
    <property type="match status" value="1"/>
</dbReference>
<dbReference type="SUPFAM" id="SSF49899">
    <property type="entry name" value="Concanavalin A-like lectins/glucanases"/>
    <property type="match status" value="1"/>
</dbReference>
<protein>
    <recommendedName>
        <fullName evidence="4">Beige protein homolog 1</fullName>
    </recommendedName>
</protein>
<dbReference type="GO" id="GO:0016020">
    <property type="term" value="C:membrane"/>
    <property type="evidence" value="ECO:0007669"/>
    <property type="project" value="TreeGrafter"/>
</dbReference>
<dbReference type="InterPro" id="IPR023362">
    <property type="entry name" value="PH-BEACH_dom"/>
</dbReference>
<feature type="compositionally biased region" description="Gly residues" evidence="6">
    <location>
        <begin position="3155"/>
        <end position="3168"/>
    </location>
</feature>
<dbReference type="Gene3D" id="1.10.1540.10">
    <property type="entry name" value="BEACH domain"/>
    <property type="match status" value="1"/>
</dbReference>
<feature type="compositionally biased region" description="Low complexity" evidence="6">
    <location>
        <begin position="2421"/>
        <end position="2434"/>
    </location>
</feature>
<keyword evidence="2" id="KW-0677">Repeat</keyword>
<feature type="region of interest" description="Disordered" evidence="6">
    <location>
        <begin position="2404"/>
        <end position="2443"/>
    </location>
</feature>
<dbReference type="Proteomes" id="UP001212152">
    <property type="component" value="Unassembled WGS sequence"/>
</dbReference>
<dbReference type="GO" id="GO:0008104">
    <property type="term" value="P:intracellular protein localization"/>
    <property type="evidence" value="ECO:0007669"/>
    <property type="project" value="TreeGrafter"/>
</dbReference>
<feature type="repeat" description="WD" evidence="5">
    <location>
        <begin position="3111"/>
        <end position="3152"/>
    </location>
</feature>
<reference evidence="9" key="1">
    <citation type="submission" date="2020-05" db="EMBL/GenBank/DDBJ databases">
        <title>Phylogenomic resolution of chytrid fungi.</title>
        <authorList>
            <person name="Stajich J.E."/>
            <person name="Amses K."/>
            <person name="Simmons R."/>
            <person name="Seto K."/>
            <person name="Myers J."/>
            <person name="Bonds A."/>
            <person name="Quandt C.A."/>
            <person name="Barry K."/>
            <person name="Liu P."/>
            <person name="Grigoriev I."/>
            <person name="Longcore J.E."/>
            <person name="James T.Y."/>
        </authorList>
    </citation>
    <scope>NUCLEOTIDE SEQUENCE</scope>
    <source>
        <strain evidence="9">JEL0379</strain>
    </source>
</reference>
<proteinExistence type="predicted"/>
<dbReference type="InterPro" id="IPR016024">
    <property type="entry name" value="ARM-type_fold"/>
</dbReference>
<dbReference type="Gene3D" id="2.30.29.30">
    <property type="entry name" value="Pleckstrin-homology domain (PH domain)/Phosphotyrosine-binding domain (PTB)"/>
    <property type="match status" value="1"/>
</dbReference>
<evidence type="ECO:0000259" key="7">
    <source>
        <dbReference type="PROSITE" id="PS50197"/>
    </source>
</evidence>
<evidence type="ECO:0000256" key="5">
    <source>
        <dbReference type="PROSITE-ProRule" id="PRU00221"/>
    </source>
</evidence>
<dbReference type="Pfam" id="PF00400">
    <property type="entry name" value="WD40"/>
    <property type="match status" value="1"/>
</dbReference>
<feature type="region of interest" description="Disordered" evidence="6">
    <location>
        <begin position="3153"/>
        <end position="3177"/>
    </location>
</feature>
<evidence type="ECO:0000256" key="2">
    <source>
        <dbReference type="ARBA" id="ARBA00022737"/>
    </source>
</evidence>
<name>A0AAD5XQ23_9FUNG</name>
<dbReference type="SMART" id="SM01026">
    <property type="entry name" value="Beach"/>
    <property type="match status" value="1"/>
</dbReference>
<dbReference type="PROSITE" id="PS50197">
    <property type="entry name" value="BEACH"/>
    <property type="match status" value="1"/>
</dbReference>
<dbReference type="InterPro" id="IPR013320">
    <property type="entry name" value="ConA-like_dom_sf"/>
</dbReference>
<dbReference type="InterPro" id="IPR001680">
    <property type="entry name" value="WD40_rpt"/>
</dbReference>
<dbReference type="PROSITE" id="PS51783">
    <property type="entry name" value="PH_BEACH"/>
    <property type="match status" value="1"/>
</dbReference>
<dbReference type="GO" id="GO:0005829">
    <property type="term" value="C:cytosol"/>
    <property type="evidence" value="ECO:0007669"/>
    <property type="project" value="TreeGrafter"/>
</dbReference>
<dbReference type="InterPro" id="IPR050865">
    <property type="entry name" value="BEACH_Domain"/>
</dbReference>
<dbReference type="InterPro" id="IPR019775">
    <property type="entry name" value="WD40_repeat_CS"/>
</dbReference>
<dbReference type="PANTHER" id="PTHR13743">
    <property type="entry name" value="BEIGE/BEACH-RELATED"/>
    <property type="match status" value="1"/>
</dbReference>
<evidence type="ECO:0000256" key="1">
    <source>
        <dbReference type="ARBA" id="ARBA00022574"/>
    </source>
</evidence>
<dbReference type="PANTHER" id="PTHR13743:SF112">
    <property type="entry name" value="BEACH DOMAIN-CONTAINING PROTEIN"/>
    <property type="match status" value="1"/>
</dbReference>
<evidence type="ECO:0000256" key="6">
    <source>
        <dbReference type="SAM" id="MobiDB-lite"/>
    </source>
</evidence>
<feature type="compositionally biased region" description="Basic and acidic residues" evidence="6">
    <location>
        <begin position="2404"/>
        <end position="2418"/>
    </location>
</feature>
<dbReference type="SMART" id="SM00320">
    <property type="entry name" value="WD40"/>
    <property type="match status" value="4"/>
</dbReference>
<feature type="region of interest" description="Disordered" evidence="6">
    <location>
        <begin position="92"/>
        <end position="114"/>
    </location>
</feature>
<dbReference type="InterPro" id="IPR031570">
    <property type="entry name" value="NBEA/BDCP_DUF4704"/>
</dbReference>
<keyword evidence="1 5" id="KW-0853">WD repeat</keyword>
<dbReference type="PROSITE" id="PS50082">
    <property type="entry name" value="WD_REPEATS_2"/>
    <property type="match status" value="2"/>
</dbReference>
<feature type="compositionally biased region" description="Low complexity" evidence="6">
    <location>
        <begin position="833"/>
        <end position="848"/>
    </location>
</feature>
<dbReference type="Pfam" id="PF13385">
    <property type="entry name" value="Laminin_G_3"/>
    <property type="match status" value="1"/>
</dbReference>
<dbReference type="FunFam" id="1.10.1540.10:FF:000001">
    <property type="entry name" value="neurobeachin isoform X1"/>
    <property type="match status" value="1"/>
</dbReference>
<sequence length="3394" mass="368813">MEWLKKTAGKVKRPVSAGGAHSPSSGTLSGERPALHRVETGKFSSAHGPMHGSLSSCCALGGREDGTFGDNKDAAWNLKKLWKHYADYMREQELNDEESGSPTQPPVPELDGKMNEKNGLREADILLLAYLQAFNVTFGATQGGEPDYFGLQACPALSSLAGSHPESPGSTKLPGHPHAAVVGICKRLPAILEHVRACTTEAALATTMQRTLVSEFLNHLEILSRSEGNRDCMLRHDFAASASAMLQAACDGVILNSDHTAEQSTVKSILRLFMVFRRCVDPEDAWPLFVAGRGAERTSASSPSARFGARAYRNPLAHNVLRRILVSSLQLQTHIRGNYTIDHFALRIQGISAIAALCIDHASSVATILRDVHKGLDMLFGLLGIPLPKTEAQPDPSVMSLEYKCQLLCVFAFNNLSFRYPGMAELVAASGIYREGLAALLNWTASLRDAEPTFDVITSGDPESSDFVRTVECPRYLPKEEAPVTSVCDPPAIWTDSDKTTDRSTGGYPYPPLAALHGPLDYLLAVLEGFTLGACNGRFAEALSVTYKTASSAPSSPIGGFGSAEQLHPSSPDPTLAVSTAQSVDPIVQTFLAALATAPPKSGYLQYAFLRFLTTLLIESPADDDAHALARRRSAVLERMDAENAWVLLMSPMFYFHQTDATLRICTLNVVAYAAALPDLEETRRDGACRALLSLLSVGGEAEPIHDACSALCAVLRVRRNPVQAALHHLRAFDAIVPVVSRLMDDDEAAASSQTLHAVVALLQSLLDDNVAMQVYAFQNPPCFNLLFALLASNDCAVSEFAKRAVLDIAAVLVAEYPVYTRDGLLFGGGASGSPSRSSQSSAGGAVSTPGSSLVDQETTPDLLKRYFECFPVVVTGPQQAALQLRLLEGLSGLLRQPSNASRRTSMTSVDALRNALVNANALQFVLGVLSIKIEMDDAEAGEAAARALAERALGTIGLLLDGDARAKKAFARLRGYDEILGRACVKPGREVWSGLLDVTFRLLTGHGRHFTANAENNDEQRGRDVPPRIRNSAVVELLLNMYQHCPAALRRTLIARLADVAAASEANKAVLHAAGAFSQIMKVILPLSVERSDARHLADIMALLTAIAGYSLTVAEVKLVLQCLCRRSVQGSAALLSLGGDAARRRGSGASDRTAATLEDQGRRMDELPPWYDALVHTVLEIAHKQDDDLDFFAFEGGAGLALHGTAGKWPAGNTGWSFATWVRLDAVAENDIDVLSISTATGDGRVDIRIVHGALTIGVTRSHKQHFALAQDCPLQSGKWHSLVVSHSHPKLPWATGSDCTLYIDGAARWKGKLEFPESATYSTAWVGGERGTLAGQVASLYIFDDIISAGGAARIFAAGPARASQLLRTDVGVADAGAGGGPGLPSSPLSPHPGSSASASSVDLQSKVVLEIHPLATAAANENVSPASVVACGTKCLRTALHALGGVAILIPILAQVDLSGGALPPDQGGKSDARGAPDPETVMIRKLRTASFFDLLACVTARDPIHRNAFAEMQGAKLVAGLLQMNDSANLGVEVFHALGKFLDAVSASPELSAAVQDSLVFDARLWAATSPAVQIEYLGFVGEIIAAGPATYAKRFGAAFWIDILERWYQPGAQSAAKAPGDLAVLRAQIIDLIKTFLAQPLPADLDRLLRTLAVNPDEGGDDTHVVELLQVVLEMGARAGTGGKFLERLMHHGAAHIMLHLLSNARGSGAAPVLALRCIAAMLSCDKVPDKWKRRLQCDELPWLNNTTTPAAGGPTAGSVPAVINTSTSPPGAAEYRKLLANAEFTVDVYRALVQLAIEERAPSDDQSGQAGSTAMDMRSVKVRNPAFFGSILALLVPKDSHGTSAPSPSTTLKCQVVSDLMVLASRPENGDKLRRGVRWQPAFLRLLPDLDDPAWAISPVDQDSARLKNLVFEALTTFTLDMFDKDRKAWRCVEDTVVYIYVLFEEQTADRVLKTFFERLLHSVRGELAGGDLRAYSAAKLENLVHVLLVVEEYMFHHHSLRDALAHEIRAVDAKKLAFLSGRGGMADLVQGDSRRSSVTATAADDVRISFPMSECAALAEECLELLTALLDLGVNNVRLEDNAEKSHTSTRAGTLVRLPIRILLSGLAVLDEATWHLTLRHLIPLVDKYAAAFSEGKKDRGLYVIGHVHEAYMVAQRSVSQDQQPPPQPGAGSDYRILLPLYMLVVSRWRESVATLSDGPSGGGSADDPPIIPEALLSEALADQDIFNHLVSSPVWGGVFDHHLFPVMRAIEAEQFAIVPLITKRFARAARHLVAAWSKDDGILETANAGIGAALSAAAWRRREMQVRARNESEKEAELDRRFIARELCSLWRTLTQERGIWHPYFPDRAGAVQQQQQQQFFARRWKLDPAENSLRMRRRLSVNWEFDSHDNAAAKRDKTFKPDKLERADSQPGASTSASSHTGSPKLSRQSTFSGLSPFERKRLDAEKLKARLEGSTAYPPDVLRGISGLDMPTTEEEPEEEWSVLNDDDLHGMYTSATAGDDAQRLLFTGDCEMILLMTPVKGRLEVSATHILFTADLKATAADLNESERDAVMALVADSRGWLRERSWSVAEVVDCYLRRYMLRRSAIELFFIDRTSCLFNFPVNLASGDTIKHAAKERARFLKALVATRPPLMKNADLRSLPADLAKRSNMTERWTRREISNFEYLMWLNTVSGRTYNDLTQYPVFPWIIRDFQSETLDLANLSIYRDLSKPIGALDEARLQGFLERYEAFSDPSGHIKKFHYGTHYSSAASVLFYLLRLEPFTALHIGLQSGKFDHPDRQFHSLAACWKSVLSGAGDVKELIPEFFYQPEFLVNDNNFNLGTKQTGEILGDVVLPPWAKTPDDFVRIHREALEGDYVSDHLHEWIDLIWGCKQTGDEAVKAHNVFYYLTYEGAINIDSVKDPVERRSIEDQINNFGQTPSQLFKKPHPVRRPRNVATESTLFTSPQSHRSYLIELKQPAHVLFVGVSGGQMSLSQSETSNTGGRLITVDDAQAFRAHRWNVHAEDGTFVCDLDQAPQRTRKLPFQLGATVHPHDQLYAMSRDGKFLVAGGCWDGSFRVFNLDSATSAAHVAHAHHHIHHHSHGSHTQAGLGPKTVDIVYGHRDTVTCLAISEDNRILVTGSRDTTVMAWDLDFSSAAAATSGSGGNSTGGSGGSNSAGSSGRAATAVARNTRKVFCGHDQGVTDVAIDTEHGLVVSGSSDGTVILHTYHDARYLRTLLPLPSKPEETLSIRRVLVSKAAIVVAYSEVTPKEHPLAPAETAASEREEQTRHARRGSAPALGNVCYLHAFTINGRLLKSRMFPTRLKDVKVAHDGEHLVAADDRGGISLLKTHSFNILHRFDVSVSVSSVSISHDQRYFFLGRKDGRILVLEHDAKQAARVQS</sequence>
<dbReference type="InterPro" id="IPR000409">
    <property type="entry name" value="BEACH_dom"/>
</dbReference>
<dbReference type="SUPFAM" id="SSF48371">
    <property type="entry name" value="ARM repeat"/>
    <property type="match status" value="1"/>
</dbReference>
<dbReference type="Pfam" id="PF02138">
    <property type="entry name" value="Beach"/>
    <property type="match status" value="1"/>
</dbReference>
<feature type="domain" description="BEACH" evidence="7">
    <location>
        <begin position="2652"/>
        <end position="2943"/>
    </location>
</feature>
<feature type="domain" description="BEACH-type PH" evidence="8">
    <location>
        <begin position="2511"/>
        <end position="2638"/>
    </location>
</feature>
<dbReference type="Pfam" id="PF16057">
    <property type="entry name" value="DUF4800"/>
    <property type="match status" value="1"/>
</dbReference>
<evidence type="ECO:0000313" key="10">
    <source>
        <dbReference type="Proteomes" id="UP001212152"/>
    </source>
</evidence>
<dbReference type="Pfam" id="PF15787">
    <property type="entry name" value="DUF4704"/>
    <property type="match status" value="1"/>
</dbReference>
<dbReference type="Pfam" id="PF14844">
    <property type="entry name" value="PH_BEACH"/>
    <property type="match status" value="1"/>
</dbReference>
<gene>
    <name evidence="9" type="primary">NBEAL1</name>
    <name evidence="9" type="ORF">HDU87_007955</name>
</gene>
<feature type="repeat" description="WD" evidence="5">
    <location>
        <begin position="3188"/>
        <end position="3229"/>
    </location>
</feature>
<dbReference type="GO" id="GO:0019901">
    <property type="term" value="F:protein kinase binding"/>
    <property type="evidence" value="ECO:0007669"/>
    <property type="project" value="TreeGrafter"/>
</dbReference>
<dbReference type="PROSITE" id="PS50294">
    <property type="entry name" value="WD_REPEATS_REGION"/>
    <property type="match status" value="1"/>
</dbReference>
<evidence type="ECO:0000256" key="3">
    <source>
        <dbReference type="ARBA" id="ARBA00054699"/>
    </source>
</evidence>
<comment type="caution">
    <text evidence="9">The sequence shown here is derived from an EMBL/GenBank/DDBJ whole genome shotgun (WGS) entry which is preliminary data.</text>
</comment>
<dbReference type="InterPro" id="IPR011993">
    <property type="entry name" value="PH-like_dom_sf"/>
</dbReference>
<feature type="region of interest" description="Disordered" evidence="6">
    <location>
        <begin position="1380"/>
        <end position="1402"/>
    </location>
</feature>
<dbReference type="EMBL" id="JADGJQ010000008">
    <property type="protein sequence ID" value="KAJ3182617.1"/>
    <property type="molecule type" value="Genomic_DNA"/>
</dbReference>
<dbReference type="SUPFAM" id="SSF50978">
    <property type="entry name" value="WD40 repeat-like"/>
    <property type="match status" value="1"/>
</dbReference>
<evidence type="ECO:0000313" key="9">
    <source>
        <dbReference type="EMBL" id="KAJ3182617.1"/>
    </source>
</evidence>